<dbReference type="CDD" id="cd18787">
    <property type="entry name" value="SF2_C_DEAD"/>
    <property type="match status" value="1"/>
</dbReference>
<feature type="domain" description="Helicase ATP-binding" evidence="8">
    <location>
        <begin position="35"/>
        <end position="205"/>
    </location>
</feature>
<dbReference type="InterPro" id="IPR011545">
    <property type="entry name" value="DEAD/DEAH_box_helicase_dom"/>
</dbReference>
<dbReference type="PANTHER" id="PTHR47959:SF13">
    <property type="entry name" value="ATP-DEPENDENT RNA HELICASE RHLE"/>
    <property type="match status" value="1"/>
</dbReference>
<dbReference type="GO" id="GO:0005524">
    <property type="term" value="F:ATP binding"/>
    <property type="evidence" value="ECO:0007669"/>
    <property type="project" value="UniProtKB-KW"/>
</dbReference>
<dbReference type="InterPro" id="IPR014014">
    <property type="entry name" value="RNA_helicase_DEAD_Q_motif"/>
</dbReference>
<dbReference type="GO" id="GO:0003676">
    <property type="term" value="F:nucleic acid binding"/>
    <property type="evidence" value="ECO:0007669"/>
    <property type="project" value="InterPro"/>
</dbReference>
<dbReference type="SMART" id="SM00490">
    <property type="entry name" value="HELICc"/>
    <property type="match status" value="1"/>
</dbReference>
<dbReference type="STRING" id="673862.BABL1_gene_22"/>
<dbReference type="RefSeq" id="WP_023792735.1">
    <property type="nucleotide sequence ID" value="NC_023003.1"/>
</dbReference>
<dbReference type="Pfam" id="PF00271">
    <property type="entry name" value="Helicase_C"/>
    <property type="match status" value="1"/>
</dbReference>
<name>V6DH74_9BACT</name>
<dbReference type="Gene3D" id="3.30.70.330">
    <property type="match status" value="1"/>
</dbReference>
<dbReference type="PATRIC" id="fig|673862.3.peg.785"/>
<dbReference type="InterPro" id="IPR012677">
    <property type="entry name" value="Nucleotide-bd_a/b_plait_sf"/>
</dbReference>
<dbReference type="GO" id="GO:0003724">
    <property type="term" value="F:RNA helicase activity"/>
    <property type="evidence" value="ECO:0007669"/>
    <property type="project" value="InterPro"/>
</dbReference>
<gene>
    <name evidence="11" type="primary">cshA</name>
    <name evidence="11" type="ORF">BABL1_gene_22</name>
</gene>
<evidence type="ECO:0000313" key="11">
    <source>
        <dbReference type="EMBL" id="CDK30894.1"/>
    </source>
</evidence>
<evidence type="ECO:0000259" key="10">
    <source>
        <dbReference type="PROSITE" id="PS51195"/>
    </source>
</evidence>
<dbReference type="SMART" id="SM00487">
    <property type="entry name" value="DEXDc"/>
    <property type="match status" value="1"/>
</dbReference>
<organism evidence="11 12">
    <name type="scientific">Candidatus Babela massiliensis</name>
    <dbReference type="NCBI Taxonomy" id="673862"/>
    <lineage>
        <taxon>Bacteria</taxon>
        <taxon>Candidatus Babelota</taxon>
        <taxon>Candidatus Babeliae</taxon>
        <taxon>Candidatus Babeliales</taxon>
        <taxon>Candidatus Babeliaceae</taxon>
        <taxon>Candidatus Babela</taxon>
    </lineage>
</organism>
<dbReference type="PROSITE" id="PS51192">
    <property type="entry name" value="HELICASE_ATP_BIND_1"/>
    <property type="match status" value="1"/>
</dbReference>
<dbReference type="InterPro" id="IPR050079">
    <property type="entry name" value="DEAD_box_RNA_helicase"/>
</dbReference>
<reference evidence="11 12" key="1">
    <citation type="journal article" date="2015" name="Biol. Direct">
        <title>Babela massiliensis, a representative of a widespread bacterial phylum with unusual adaptations to parasitism in amoebae.</title>
        <authorList>
            <person name="Pagnier I."/>
            <person name="Yutin N."/>
            <person name="Croce O."/>
            <person name="Makarova K.S."/>
            <person name="Wolf Y.I."/>
            <person name="Benamar S."/>
            <person name="Raoult D."/>
            <person name="Koonin E.V."/>
            <person name="La Scola B."/>
        </authorList>
    </citation>
    <scope>NUCLEOTIDE SEQUENCE [LARGE SCALE GENOMIC DNA]</scope>
    <source>
        <strain evidence="12">BABL1</strain>
    </source>
</reference>
<dbReference type="eggNOG" id="COG0513">
    <property type="taxonomic scope" value="Bacteria"/>
</dbReference>
<dbReference type="PANTHER" id="PTHR47959">
    <property type="entry name" value="ATP-DEPENDENT RNA HELICASE RHLE-RELATED"/>
    <property type="match status" value="1"/>
</dbReference>
<evidence type="ECO:0000259" key="8">
    <source>
        <dbReference type="PROSITE" id="PS51192"/>
    </source>
</evidence>
<dbReference type="InterPro" id="IPR005580">
    <property type="entry name" value="DbpA/CsdA_RNA-bd_dom"/>
</dbReference>
<feature type="domain" description="DEAD-box RNA helicase Q" evidence="10">
    <location>
        <begin position="2"/>
        <end position="30"/>
    </location>
</feature>
<dbReference type="KEGG" id="dpb:BABL1_gene_22"/>
<evidence type="ECO:0000256" key="6">
    <source>
        <dbReference type="PROSITE-ProRule" id="PRU00552"/>
    </source>
</evidence>
<keyword evidence="2" id="KW-0378">Hydrolase</keyword>
<dbReference type="GO" id="GO:0005829">
    <property type="term" value="C:cytosol"/>
    <property type="evidence" value="ECO:0007669"/>
    <property type="project" value="TreeGrafter"/>
</dbReference>
<dbReference type="InterPro" id="IPR014001">
    <property type="entry name" value="Helicase_ATP-bd"/>
</dbReference>
<keyword evidence="12" id="KW-1185">Reference proteome</keyword>
<sequence length="584" mass="66002">MPTFKEMNLKPEIQNALESLGFMYPTEIQKKAIPLLLSEKKIDFHGQAQTGTGKTLAFVLPLINKINIELRKPQALIIAPTRELAIQIYESIRLVSKNLKITTALIYGGVSMDEQIRILRSGAQVIVGTPGRIKDHISRKTMNLSQINTLVLDEADIMLDMGFKEEIEDILNHCPDDREIWLFSATVKSGIEDIKRSHMSEPVVVQVSRKQVTTEKTEQFYSIVPFKSRLHAVTRFIQSASEFYGIIFCQTKILASEVADELTKRGYSVGALHGDMSQAQRNLVIKKFKQKEFTILVATDVAARGIDVANLTHVINYSLPEDLESYVHRIGRTGRAGKKGTAITFIIKGDLRSVSRIERQFGVKLLPIDVPSTQMLINNAIKEISQFIKTQTQVDQATELEQLDKVDKVKSTEIDAVYRLLDNLSQEQLIKIAGNLLYKKFLSTLDLEEIPYVHVDQELDELQEICINLGSEDNINKEDIIKYLMDTGIVKEDQIKKIRIINRRSYVKLSADCSPELLTALHQRTLKGLKARVNLTCYVNDAGSSRRSGSGSRYGSGSRPRSRSDYSSRERSRSGSDRSRRRSR</sequence>
<keyword evidence="4" id="KW-0067">ATP-binding</keyword>
<dbReference type="SUPFAM" id="SSF52540">
    <property type="entry name" value="P-loop containing nucleoside triphosphate hydrolases"/>
    <property type="match status" value="1"/>
</dbReference>
<feature type="compositionally biased region" description="Low complexity" evidence="7">
    <location>
        <begin position="543"/>
        <end position="559"/>
    </location>
</feature>
<evidence type="ECO:0000313" key="12">
    <source>
        <dbReference type="Proteomes" id="UP000018769"/>
    </source>
</evidence>
<keyword evidence="3 11" id="KW-0347">Helicase</keyword>
<feature type="short sequence motif" description="Q motif" evidence="6">
    <location>
        <begin position="2"/>
        <end position="30"/>
    </location>
</feature>
<dbReference type="InterPro" id="IPR044742">
    <property type="entry name" value="DEAD/DEAH_RhlB"/>
</dbReference>
<dbReference type="CDD" id="cd12252">
    <property type="entry name" value="RRM_DbpA"/>
    <property type="match status" value="1"/>
</dbReference>
<feature type="region of interest" description="Disordered" evidence="7">
    <location>
        <begin position="543"/>
        <end position="584"/>
    </location>
</feature>
<dbReference type="PROSITE" id="PS51195">
    <property type="entry name" value="Q_MOTIF"/>
    <property type="match status" value="1"/>
</dbReference>
<evidence type="ECO:0000256" key="1">
    <source>
        <dbReference type="ARBA" id="ARBA00022741"/>
    </source>
</evidence>
<dbReference type="Proteomes" id="UP000018769">
    <property type="component" value="Chromosome I"/>
</dbReference>
<keyword evidence="1" id="KW-0547">Nucleotide-binding</keyword>
<dbReference type="HOGENOM" id="CLU_003041_21_1_7"/>
<dbReference type="Gene3D" id="3.40.50.300">
    <property type="entry name" value="P-loop containing nucleotide triphosphate hydrolases"/>
    <property type="match status" value="2"/>
</dbReference>
<dbReference type="InterPro" id="IPR027417">
    <property type="entry name" value="P-loop_NTPase"/>
</dbReference>
<dbReference type="GO" id="GO:0016787">
    <property type="term" value="F:hydrolase activity"/>
    <property type="evidence" value="ECO:0007669"/>
    <property type="project" value="UniProtKB-KW"/>
</dbReference>
<accession>V6DH74</accession>
<evidence type="ECO:0000256" key="3">
    <source>
        <dbReference type="ARBA" id="ARBA00022806"/>
    </source>
</evidence>
<dbReference type="OrthoDB" id="9805696at2"/>
<evidence type="ECO:0000259" key="9">
    <source>
        <dbReference type="PROSITE" id="PS51194"/>
    </source>
</evidence>
<dbReference type="EMBL" id="HG793133">
    <property type="protein sequence ID" value="CDK30894.1"/>
    <property type="molecule type" value="Genomic_DNA"/>
</dbReference>
<dbReference type="Pfam" id="PF00270">
    <property type="entry name" value="DEAD"/>
    <property type="match status" value="1"/>
</dbReference>
<dbReference type="InterPro" id="IPR001650">
    <property type="entry name" value="Helicase_C-like"/>
</dbReference>
<dbReference type="CDD" id="cd00268">
    <property type="entry name" value="DEADc"/>
    <property type="match status" value="1"/>
</dbReference>
<proteinExistence type="inferred from homology"/>
<feature type="domain" description="Helicase C-terminal" evidence="9">
    <location>
        <begin position="232"/>
        <end position="376"/>
    </location>
</feature>
<evidence type="ECO:0000256" key="2">
    <source>
        <dbReference type="ARBA" id="ARBA00022801"/>
    </source>
</evidence>
<dbReference type="PROSITE" id="PS51194">
    <property type="entry name" value="HELICASE_CTER"/>
    <property type="match status" value="1"/>
</dbReference>
<evidence type="ECO:0000256" key="4">
    <source>
        <dbReference type="ARBA" id="ARBA00022840"/>
    </source>
</evidence>
<feature type="compositionally biased region" description="Basic and acidic residues" evidence="7">
    <location>
        <begin position="562"/>
        <end position="578"/>
    </location>
</feature>
<protein>
    <submittedName>
        <fullName evidence="11">Superfamily II DNA and RNA helicase</fullName>
    </submittedName>
</protein>
<comment type="similarity">
    <text evidence="5">Belongs to the DEAD box helicase family.</text>
</comment>
<evidence type="ECO:0000256" key="5">
    <source>
        <dbReference type="ARBA" id="ARBA00038437"/>
    </source>
</evidence>
<dbReference type="AlphaFoldDB" id="V6DH74"/>
<evidence type="ECO:0000256" key="7">
    <source>
        <dbReference type="SAM" id="MobiDB-lite"/>
    </source>
</evidence>
<dbReference type="Pfam" id="PF03880">
    <property type="entry name" value="DbpA"/>
    <property type="match status" value="1"/>
</dbReference>